<keyword evidence="1" id="KW-0472">Membrane</keyword>
<gene>
    <name evidence="2" type="ORF">NPIL_644561</name>
</gene>
<protein>
    <submittedName>
        <fullName evidence="2">Uncharacterized protein</fullName>
    </submittedName>
</protein>
<comment type="caution">
    <text evidence="2">The sequence shown here is derived from an EMBL/GenBank/DDBJ whole genome shotgun (WGS) entry which is preliminary data.</text>
</comment>
<evidence type="ECO:0000313" key="2">
    <source>
        <dbReference type="EMBL" id="GFT86552.1"/>
    </source>
</evidence>
<name>A0A8X6PXS7_NEPPI</name>
<dbReference type="EMBL" id="BMAW01073152">
    <property type="protein sequence ID" value="GFT86552.1"/>
    <property type="molecule type" value="Genomic_DNA"/>
</dbReference>
<proteinExistence type="predicted"/>
<sequence>MSQHLTCRSPHHPEGVSLGEMDDEHQAYISLVGPPKVHRPFHYNRGLQMWMVVLLSSIFNIVVFELCDKFGIFNRSLRNGLVRESPNSNR</sequence>
<keyword evidence="1" id="KW-1133">Transmembrane helix</keyword>
<dbReference type="Proteomes" id="UP000887013">
    <property type="component" value="Unassembled WGS sequence"/>
</dbReference>
<evidence type="ECO:0000256" key="1">
    <source>
        <dbReference type="SAM" id="Phobius"/>
    </source>
</evidence>
<feature type="transmembrane region" description="Helical" evidence="1">
    <location>
        <begin position="47"/>
        <end position="67"/>
    </location>
</feature>
<reference evidence="2" key="1">
    <citation type="submission" date="2020-08" db="EMBL/GenBank/DDBJ databases">
        <title>Multicomponent nature underlies the extraordinary mechanical properties of spider dragline silk.</title>
        <authorList>
            <person name="Kono N."/>
            <person name="Nakamura H."/>
            <person name="Mori M."/>
            <person name="Yoshida Y."/>
            <person name="Ohtoshi R."/>
            <person name="Malay A.D."/>
            <person name="Moran D.A.P."/>
            <person name="Tomita M."/>
            <person name="Numata K."/>
            <person name="Arakawa K."/>
        </authorList>
    </citation>
    <scope>NUCLEOTIDE SEQUENCE</scope>
</reference>
<keyword evidence="1" id="KW-0812">Transmembrane</keyword>
<evidence type="ECO:0000313" key="3">
    <source>
        <dbReference type="Proteomes" id="UP000887013"/>
    </source>
</evidence>
<keyword evidence="3" id="KW-1185">Reference proteome</keyword>
<dbReference type="AlphaFoldDB" id="A0A8X6PXS7"/>
<organism evidence="2 3">
    <name type="scientific">Nephila pilipes</name>
    <name type="common">Giant wood spider</name>
    <name type="synonym">Nephila maculata</name>
    <dbReference type="NCBI Taxonomy" id="299642"/>
    <lineage>
        <taxon>Eukaryota</taxon>
        <taxon>Metazoa</taxon>
        <taxon>Ecdysozoa</taxon>
        <taxon>Arthropoda</taxon>
        <taxon>Chelicerata</taxon>
        <taxon>Arachnida</taxon>
        <taxon>Araneae</taxon>
        <taxon>Araneomorphae</taxon>
        <taxon>Entelegynae</taxon>
        <taxon>Araneoidea</taxon>
        <taxon>Nephilidae</taxon>
        <taxon>Nephila</taxon>
    </lineage>
</organism>
<accession>A0A8X6PXS7</accession>